<comment type="caution">
    <text evidence="4">Lacks conserved residue(s) required for the propagation of feature annotation.</text>
</comment>
<dbReference type="SUPFAM" id="SSF100950">
    <property type="entry name" value="NagB/RpiA/CoA transferase-like"/>
    <property type="match status" value="1"/>
</dbReference>
<dbReference type="PANTHER" id="PTHR11280:SF5">
    <property type="entry name" value="GLUCOSAMINE-6-PHOSPHATE ISOMERASE"/>
    <property type="match status" value="1"/>
</dbReference>
<dbReference type="Pfam" id="PF01182">
    <property type="entry name" value="Glucosamine_iso"/>
    <property type="match status" value="1"/>
</dbReference>
<reference evidence="6 7" key="1">
    <citation type="submission" date="2016-01" db="EMBL/GenBank/DDBJ databases">
        <title>Complete Genome Sequence of Paenibacillus yonginensis DCY84, a novel Plant Growth-Promoting Bacteria with Elicitation of Induced Systemic Resistance.</title>
        <authorList>
            <person name="Kim Y.J."/>
            <person name="Yang D.C."/>
            <person name="Sukweenadhi J."/>
        </authorList>
    </citation>
    <scope>NUCLEOTIDE SEQUENCE [LARGE SCALE GENOMIC DNA]</scope>
    <source>
        <strain evidence="6 7">DCY84</strain>
    </source>
</reference>
<comment type="catalytic activity">
    <reaction evidence="1 4">
        <text>alpha-D-glucosamine 6-phosphate + H2O = beta-D-fructose 6-phosphate + NH4(+)</text>
        <dbReference type="Rhea" id="RHEA:12172"/>
        <dbReference type="ChEBI" id="CHEBI:15377"/>
        <dbReference type="ChEBI" id="CHEBI:28938"/>
        <dbReference type="ChEBI" id="CHEBI:57634"/>
        <dbReference type="ChEBI" id="CHEBI:75989"/>
        <dbReference type="EC" id="3.5.99.6"/>
    </reaction>
</comment>
<dbReference type="GO" id="GO:0006043">
    <property type="term" value="P:glucosamine catabolic process"/>
    <property type="evidence" value="ECO:0007669"/>
    <property type="project" value="TreeGrafter"/>
</dbReference>
<dbReference type="HAMAP" id="MF_01241">
    <property type="entry name" value="GlcN6P_deamin"/>
    <property type="match status" value="1"/>
</dbReference>
<protein>
    <recommendedName>
        <fullName evidence="4">Glucosamine-6-phosphate deaminase</fullName>
        <ecNumber evidence="4">3.5.99.6</ecNumber>
    </recommendedName>
    <alternativeName>
        <fullName evidence="4">GlcN6P deaminase</fullName>
        <shortName evidence="4">GNPDA</shortName>
    </alternativeName>
    <alternativeName>
        <fullName evidence="4">Glucosamine-6-phosphate isomerase</fullName>
    </alternativeName>
</protein>
<dbReference type="GO" id="GO:0004342">
    <property type="term" value="F:glucosamine-6-phosphate deaminase activity"/>
    <property type="evidence" value="ECO:0007669"/>
    <property type="project" value="UniProtKB-UniRule"/>
</dbReference>
<dbReference type="NCBIfam" id="TIGR00502">
    <property type="entry name" value="nagB"/>
    <property type="match status" value="1"/>
</dbReference>
<keyword evidence="3 4" id="KW-0119">Carbohydrate metabolism</keyword>
<proteinExistence type="inferred from homology"/>
<evidence type="ECO:0000256" key="3">
    <source>
        <dbReference type="ARBA" id="ARBA00023277"/>
    </source>
</evidence>
<evidence type="ECO:0000313" key="6">
    <source>
        <dbReference type="EMBL" id="ANS75566.1"/>
    </source>
</evidence>
<dbReference type="GO" id="GO:0005975">
    <property type="term" value="P:carbohydrate metabolic process"/>
    <property type="evidence" value="ECO:0007669"/>
    <property type="project" value="InterPro"/>
</dbReference>
<feature type="active site" description="For ring-opening step" evidence="4">
    <location>
        <position position="137"/>
    </location>
</feature>
<evidence type="ECO:0000259" key="5">
    <source>
        <dbReference type="Pfam" id="PF01182"/>
    </source>
</evidence>
<sequence>MPNIIKAQNEEQFNDIGAGIIASLLQSNPKALLGLATGSSPVGVYGRLVELYKEGSVSFAEAQSYNLDEYVGLPADHPESYRRFMDEKLFNLVDINPENTHVPMGSSPDPEQAAAEYTQLLQQAGRLDLQILGVGLNGHIGFNEPGDELHGFTHVVTLDESTRQANARFFSSIDEVPTQAITMGIASILHAKQILLLVRGAEKAEVIARALKGPVTTHCPASLLQTHPNVIVLVDQEAGRLL</sequence>
<feature type="domain" description="Glucosamine/galactosamine-6-phosphate isomerase" evidence="5">
    <location>
        <begin position="21"/>
        <end position="228"/>
    </location>
</feature>
<dbReference type="Proteomes" id="UP000092573">
    <property type="component" value="Chromosome"/>
</dbReference>
<feature type="active site" description="Proton acceptor; for enolization step" evidence="4">
    <location>
        <position position="68"/>
    </location>
</feature>
<comment type="similarity">
    <text evidence="4">Belongs to the glucosamine/galactosamine-6-phosphate isomerase family. NagB subfamily.</text>
</comment>
<dbReference type="STRING" id="1462996.AWM70_13975"/>
<dbReference type="GO" id="GO:0042802">
    <property type="term" value="F:identical protein binding"/>
    <property type="evidence" value="ECO:0007669"/>
    <property type="project" value="TreeGrafter"/>
</dbReference>
<dbReference type="InterPro" id="IPR037171">
    <property type="entry name" value="NagB/RpiA_transferase-like"/>
</dbReference>
<organism evidence="6 7">
    <name type="scientific">Paenibacillus yonginensis</name>
    <dbReference type="NCBI Taxonomy" id="1462996"/>
    <lineage>
        <taxon>Bacteria</taxon>
        <taxon>Bacillati</taxon>
        <taxon>Bacillota</taxon>
        <taxon>Bacilli</taxon>
        <taxon>Bacillales</taxon>
        <taxon>Paenibacillaceae</taxon>
        <taxon>Paenibacillus</taxon>
    </lineage>
</organism>
<comment type="pathway">
    <text evidence="4">Amino-sugar metabolism; N-acetylneuraminate degradation; D-fructose 6-phosphate from N-acetylneuraminate: step 5/5.</text>
</comment>
<evidence type="ECO:0000313" key="7">
    <source>
        <dbReference type="Proteomes" id="UP000092573"/>
    </source>
</evidence>
<dbReference type="EC" id="3.5.99.6" evidence="4"/>
<dbReference type="PANTHER" id="PTHR11280">
    <property type="entry name" value="GLUCOSAMINE-6-PHOSPHATE ISOMERASE"/>
    <property type="match status" value="1"/>
</dbReference>
<dbReference type="GO" id="GO:0005737">
    <property type="term" value="C:cytoplasm"/>
    <property type="evidence" value="ECO:0007669"/>
    <property type="project" value="TreeGrafter"/>
</dbReference>
<dbReference type="EMBL" id="CP014167">
    <property type="protein sequence ID" value="ANS75566.1"/>
    <property type="molecule type" value="Genomic_DNA"/>
</dbReference>
<keyword evidence="2 4" id="KW-0378">Hydrolase</keyword>
<feature type="active site" description="Proton acceptor; for ring-opening step" evidence="4">
    <location>
        <position position="139"/>
    </location>
</feature>
<dbReference type="UniPathway" id="UPA00629">
    <property type="reaction ID" value="UER00684"/>
</dbReference>
<dbReference type="CDD" id="cd01399">
    <property type="entry name" value="GlcN6P_deaminase"/>
    <property type="match status" value="1"/>
</dbReference>
<dbReference type="PROSITE" id="PS01161">
    <property type="entry name" value="GLC_GALNAC_ISOMERASE"/>
    <property type="match status" value="1"/>
</dbReference>
<feature type="active site" description="For ring-opening step" evidence="4">
    <location>
        <position position="144"/>
    </location>
</feature>
<dbReference type="GO" id="GO:0019262">
    <property type="term" value="P:N-acetylneuraminate catabolic process"/>
    <property type="evidence" value="ECO:0007669"/>
    <property type="project" value="UniProtKB-UniRule"/>
</dbReference>
<evidence type="ECO:0000256" key="4">
    <source>
        <dbReference type="HAMAP-Rule" id="MF_01241"/>
    </source>
</evidence>
<evidence type="ECO:0000256" key="1">
    <source>
        <dbReference type="ARBA" id="ARBA00000644"/>
    </source>
</evidence>
<gene>
    <name evidence="4" type="primary">nagB</name>
    <name evidence="6" type="ORF">AWM70_13975</name>
</gene>
<dbReference type="KEGG" id="pyg:AWM70_13975"/>
<dbReference type="GO" id="GO:0006046">
    <property type="term" value="P:N-acetylglucosamine catabolic process"/>
    <property type="evidence" value="ECO:0007669"/>
    <property type="project" value="UniProtKB-UniRule"/>
</dbReference>
<dbReference type="InterPro" id="IPR006148">
    <property type="entry name" value="Glc/Gal-6P_isomerase"/>
</dbReference>
<dbReference type="InterPro" id="IPR004547">
    <property type="entry name" value="Glucosamine6P_isomerase"/>
</dbReference>
<dbReference type="FunFam" id="3.40.50.1360:FF:000003">
    <property type="entry name" value="Glucosamine-6-phosphate deaminase"/>
    <property type="match status" value="1"/>
</dbReference>
<name>A0A1B1N2D3_9BACL</name>
<comment type="function">
    <text evidence="4">Catalyzes the reversible isomerization-deamination of glucosamine 6-phosphate (GlcN6P) to form fructose 6-phosphate (Fru6P) and ammonium ion.</text>
</comment>
<dbReference type="OrthoDB" id="9791139at2"/>
<dbReference type="RefSeq" id="WP_068697344.1">
    <property type="nucleotide sequence ID" value="NZ_CP014167.1"/>
</dbReference>
<dbReference type="AlphaFoldDB" id="A0A1B1N2D3"/>
<dbReference type="Gene3D" id="3.40.50.1360">
    <property type="match status" value="1"/>
</dbReference>
<evidence type="ECO:0000256" key="2">
    <source>
        <dbReference type="ARBA" id="ARBA00022801"/>
    </source>
</evidence>
<accession>A0A1B1N2D3</accession>
<dbReference type="InterPro" id="IPR018321">
    <property type="entry name" value="Glucosamine6P_isomerase_CS"/>
</dbReference>
<keyword evidence="7" id="KW-1185">Reference proteome</keyword>